<sequence length="310" mass="32111">MSTAGNTSGSDDWRIQEHTGGPGEPRAGDTGDAGPIRVRWNPERARWEHAGGALPPRRQPRWFETWPRRRWNAAGGTLAAAALLATTGFTAWWATGHDLPEPEPAPSPSAGPPDGYDGYDGGVDGDGADGGTDAGADTGADGGSGWATDTPTDPAVDAAAQAAALEELLLASGQSRQTVIDAVAVVGSCPSVGEVETAAAELYDAAMERYRLRDELLVLDLSALPDHQELTDALYRAWSSSGDADYSYALWADSRASSDCAPSTSAEESGDAAAAAADSEEAAAAKDEALALWNPIAEEYGLTTLGPEEI</sequence>
<gene>
    <name evidence="3" type="ORF">FHU37_005014</name>
</gene>
<feature type="region of interest" description="Disordered" evidence="1">
    <location>
        <begin position="259"/>
        <end position="280"/>
    </location>
</feature>
<accession>A0A853A0S3</accession>
<keyword evidence="4" id="KW-1185">Reference proteome</keyword>
<evidence type="ECO:0000256" key="2">
    <source>
        <dbReference type="SAM" id="Phobius"/>
    </source>
</evidence>
<feature type="compositionally biased region" description="Polar residues" evidence="1">
    <location>
        <begin position="1"/>
        <end position="10"/>
    </location>
</feature>
<evidence type="ECO:0000313" key="4">
    <source>
        <dbReference type="Proteomes" id="UP000567795"/>
    </source>
</evidence>
<reference evidence="3 4" key="1">
    <citation type="submission" date="2020-07" db="EMBL/GenBank/DDBJ databases">
        <title>Sequencing the genomes of 1000 actinobacteria strains.</title>
        <authorList>
            <person name="Klenk H.-P."/>
        </authorList>
    </citation>
    <scope>NUCLEOTIDE SEQUENCE [LARGE SCALE GENOMIC DNA]</scope>
    <source>
        <strain evidence="3 4">DSM 42178</strain>
    </source>
</reference>
<feature type="compositionally biased region" description="Pro residues" evidence="1">
    <location>
        <begin position="102"/>
        <end position="111"/>
    </location>
</feature>
<keyword evidence="2" id="KW-0812">Transmembrane</keyword>
<feature type="region of interest" description="Disordered" evidence="1">
    <location>
        <begin position="1"/>
        <end position="35"/>
    </location>
</feature>
<comment type="caution">
    <text evidence="3">The sequence shown here is derived from an EMBL/GenBank/DDBJ whole genome shotgun (WGS) entry which is preliminary data.</text>
</comment>
<keyword evidence="2" id="KW-0472">Membrane</keyword>
<dbReference type="RefSeq" id="WP_179816894.1">
    <property type="nucleotide sequence ID" value="NZ_JACBZD010000002.1"/>
</dbReference>
<organism evidence="3 4">
    <name type="scientific">Allostreptomyces psammosilenae</name>
    <dbReference type="NCBI Taxonomy" id="1892865"/>
    <lineage>
        <taxon>Bacteria</taxon>
        <taxon>Bacillati</taxon>
        <taxon>Actinomycetota</taxon>
        <taxon>Actinomycetes</taxon>
        <taxon>Kitasatosporales</taxon>
        <taxon>Streptomycetaceae</taxon>
        <taxon>Allostreptomyces</taxon>
    </lineage>
</organism>
<feature type="compositionally biased region" description="Gly residues" evidence="1">
    <location>
        <begin position="118"/>
        <end position="133"/>
    </location>
</feature>
<proteinExistence type="predicted"/>
<dbReference type="EMBL" id="JACBZD010000002">
    <property type="protein sequence ID" value="NYI07985.1"/>
    <property type="molecule type" value="Genomic_DNA"/>
</dbReference>
<evidence type="ECO:0000256" key="1">
    <source>
        <dbReference type="SAM" id="MobiDB-lite"/>
    </source>
</evidence>
<feature type="compositionally biased region" description="Low complexity" evidence="1">
    <location>
        <begin position="265"/>
        <end position="277"/>
    </location>
</feature>
<protein>
    <submittedName>
        <fullName evidence="3">Uncharacterized protein</fullName>
    </submittedName>
</protein>
<dbReference type="Proteomes" id="UP000567795">
    <property type="component" value="Unassembled WGS sequence"/>
</dbReference>
<keyword evidence="2" id="KW-1133">Transmembrane helix</keyword>
<dbReference type="AlphaFoldDB" id="A0A853A0S3"/>
<name>A0A853A0S3_9ACTN</name>
<evidence type="ECO:0000313" key="3">
    <source>
        <dbReference type="EMBL" id="NYI07985.1"/>
    </source>
</evidence>
<feature type="transmembrane region" description="Helical" evidence="2">
    <location>
        <begin position="71"/>
        <end position="94"/>
    </location>
</feature>
<feature type="region of interest" description="Disordered" evidence="1">
    <location>
        <begin position="94"/>
        <end position="153"/>
    </location>
</feature>